<dbReference type="Pfam" id="PF00664">
    <property type="entry name" value="ABC_membrane"/>
    <property type="match status" value="2"/>
</dbReference>
<dbReference type="Pfam" id="PF00005">
    <property type="entry name" value="ABC_tran"/>
    <property type="match status" value="2"/>
</dbReference>
<feature type="region of interest" description="Disordered" evidence="8">
    <location>
        <begin position="13"/>
        <end position="44"/>
    </location>
</feature>
<proteinExistence type="predicted"/>
<dbReference type="PROSITE" id="PS50929">
    <property type="entry name" value="ABC_TM1F"/>
    <property type="match status" value="2"/>
</dbReference>
<feature type="domain" description="ABC transporter" evidence="10">
    <location>
        <begin position="1214"/>
        <end position="1450"/>
    </location>
</feature>
<dbReference type="GO" id="GO:0015421">
    <property type="term" value="F:ABC-type oligopeptide transporter activity"/>
    <property type="evidence" value="ECO:0007669"/>
    <property type="project" value="TreeGrafter"/>
</dbReference>
<feature type="domain" description="ABC transmembrane type-1" evidence="11">
    <location>
        <begin position="895"/>
        <end position="1155"/>
    </location>
</feature>
<evidence type="ECO:0000256" key="5">
    <source>
        <dbReference type="ARBA" id="ARBA00022840"/>
    </source>
</evidence>
<keyword evidence="3 9" id="KW-0812">Transmembrane</keyword>
<dbReference type="Proteomes" id="UP000054477">
    <property type="component" value="Unassembled WGS sequence"/>
</dbReference>
<feature type="transmembrane region" description="Helical" evidence="9">
    <location>
        <begin position="893"/>
        <end position="915"/>
    </location>
</feature>
<dbReference type="CDD" id="cd18577">
    <property type="entry name" value="ABC_6TM_Pgp_ABCB1_D1_like"/>
    <property type="match status" value="1"/>
</dbReference>
<keyword evidence="6 9" id="KW-1133">Transmembrane helix</keyword>
<dbReference type="PANTHER" id="PTHR43394:SF1">
    <property type="entry name" value="ATP-BINDING CASSETTE SUB-FAMILY B MEMBER 10, MITOCHONDRIAL"/>
    <property type="match status" value="1"/>
</dbReference>
<dbReference type="Gene3D" id="1.20.1560.10">
    <property type="entry name" value="ABC transporter type 1, transmembrane domain"/>
    <property type="match status" value="2"/>
</dbReference>
<dbReference type="CDD" id="cd18578">
    <property type="entry name" value="ABC_6TM_Pgp_ABCB1_D2_like"/>
    <property type="match status" value="1"/>
</dbReference>
<protein>
    <recommendedName>
        <fullName evidence="14">P-loop containing nucleoside triphosphate hydrolase protein</fullName>
    </recommendedName>
</protein>
<evidence type="ECO:0000313" key="12">
    <source>
        <dbReference type="EMBL" id="KIJ95751.1"/>
    </source>
</evidence>
<feature type="compositionally biased region" description="Polar residues" evidence="8">
    <location>
        <begin position="22"/>
        <end position="44"/>
    </location>
</feature>
<feature type="compositionally biased region" description="Low complexity" evidence="8">
    <location>
        <begin position="770"/>
        <end position="779"/>
    </location>
</feature>
<dbReference type="PROSITE" id="PS50893">
    <property type="entry name" value="ABC_TRANSPORTER_2"/>
    <property type="match status" value="2"/>
</dbReference>
<reference evidence="13" key="2">
    <citation type="submission" date="2015-01" db="EMBL/GenBank/DDBJ databases">
        <title>Evolutionary Origins and Diversification of the Mycorrhizal Mutualists.</title>
        <authorList>
            <consortium name="DOE Joint Genome Institute"/>
            <consortium name="Mycorrhizal Genomics Consortium"/>
            <person name="Kohler A."/>
            <person name="Kuo A."/>
            <person name="Nagy L.G."/>
            <person name="Floudas D."/>
            <person name="Copeland A."/>
            <person name="Barry K.W."/>
            <person name="Cichocki N."/>
            <person name="Veneault-Fourrey C."/>
            <person name="LaButti K."/>
            <person name="Lindquist E.A."/>
            <person name="Lipzen A."/>
            <person name="Lundell T."/>
            <person name="Morin E."/>
            <person name="Murat C."/>
            <person name="Riley R."/>
            <person name="Ohm R."/>
            <person name="Sun H."/>
            <person name="Tunlid A."/>
            <person name="Henrissat B."/>
            <person name="Grigoriev I.V."/>
            <person name="Hibbett D.S."/>
            <person name="Martin F."/>
        </authorList>
    </citation>
    <scope>NUCLEOTIDE SEQUENCE [LARGE SCALE GENOMIC DNA]</scope>
    <source>
        <strain evidence="13">LaAM-08-1</strain>
    </source>
</reference>
<reference evidence="12 13" key="1">
    <citation type="submission" date="2014-04" db="EMBL/GenBank/DDBJ databases">
        <authorList>
            <consortium name="DOE Joint Genome Institute"/>
            <person name="Kuo A."/>
            <person name="Kohler A."/>
            <person name="Nagy L.G."/>
            <person name="Floudas D."/>
            <person name="Copeland A."/>
            <person name="Barry K.W."/>
            <person name="Cichocki N."/>
            <person name="Veneault-Fourrey C."/>
            <person name="LaButti K."/>
            <person name="Lindquist E.A."/>
            <person name="Lipzen A."/>
            <person name="Lundell T."/>
            <person name="Morin E."/>
            <person name="Murat C."/>
            <person name="Sun H."/>
            <person name="Tunlid A."/>
            <person name="Henrissat B."/>
            <person name="Grigoriev I.V."/>
            <person name="Hibbett D.S."/>
            <person name="Martin F."/>
            <person name="Nordberg H.P."/>
            <person name="Cantor M.N."/>
            <person name="Hua S.X."/>
        </authorList>
    </citation>
    <scope>NUCLEOTIDE SEQUENCE [LARGE SCALE GENOMIC DNA]</scope>
    <source>
        <strain evidence="12 13">LaAM-08-1</strain>
    </source>
</reference>
<dbReference type="InterPro" id="IPR027417">
    <property type="entry name" value="P-loop_NTPase"/>
</dbReference>
<feature type="transmembrane region" description="Helical" evidence="9">
    <location>
        <begin position="320"/>
        <end position="341"/>
    </location>
</feature>
<dbReference type="STRING" id="1095629.A0A0C9XDE7"/>
<dbReference type="Gene3D" id="3.40.50.300">
    <property type="entry name" value="P-loop containing nucleotide triphosphate hydrolases"/>
    <property type="match status" value="2"/>
</dbReference>
<dbReference type="HOGENOM" id="CLU_000604_17_2_1"/>
<evidence type="ECO:0000256" key="3">
    <source>
        <dbReference type="ARBA" id="ARBA00022692"/>
    </source>
</evidence>
<feature type="transmembrane region" description="Helical" evidence="9">
    <location>
        <begin position="241"/>
        <end position="263"/>
    </location>
</feature>
<dbReference type="InterPro" id="IPR003439">
    <property type="entry name" value="ABC_transporter-like_ATP-bd"/>
</dbReference>
<keyword evidence="2" id="KW-0813">Transport</keyword>
<evidence type="ECO:0000256" key="2">
    <source>
        <dbReference type="ARBA" id="ARBA00022448"/>
    </source>
</evidence>
<feature type="transmembrane region" description="Helical" evidence="9">
    <location>
        <begin position="1008"/>
        <end position="1032"/>
    </location>
</feature>
<evidence type="ECO:0008006" key="14">
    <source>
        <dbReference type="Google" id="ProtNLM"/>
    </source>
</evidence>
<dbReference type="SUPFAM" id="SSF90123">
    <property type="entry name" value="ABC transporter transmembrane region"/>
    <property type="match status" value="2"/>
</dbReference>
<feature type="transmembrane region" description="Helical" evidence="9">
    <location>
        <begin position="65"/>
        <end position="95"/>
    </location>
</feature>
<comment type="subcellular location">
    <subcellularLocation>
        <location evidence="1">Membrane</location>
        <topology evidence="1">Multi-pass membrane protein</topology>
    </subcellularLocation>
</comment>
<evidence type="ECO:0000256" key="6">
    <source>
        <dbReference type="ARBA" id="ARBA00022989"/>
    </source>
</evidence>
<dbReference type="InterPro" id="IPR017871">
    <property type="entry name" value="ABC_transporter-like_CS"/>
</dbReference>
<feature type="transmembrane region" description="Helical" evidence="9">
    <location>
        <begin position="361"/>
        <end position="383"/>
    </location>
</feature>
<keyword evidence="5" id="KW-0067">ATP-binding</keyword>
<dbReference type="SUPFAM" id="SSF52540">
    <property type="entry name" value="P-loop containing nucleoside triphosphate hydrolases"/>
    <property type="match status" value="2"/>
</dbReference>
<name>A0A0C9XDE7_9AGAR</name>
<feature type="transmembrane region" description="Helical" evidence="9">
    <location>
        <begin position="1123"/>
        <end position="1145"/>
    </location>
</feature>
<evidence type="ECO:0000256" key="8">
    <source>
        <dbReference type="SAM" id="MobiDB-lite"/>
    </source>
</evidence>
<gene>
    <name evidence="12" type="ORF">K443DRAFT_316869</name>
</gene>
<dbReference type="GO" id="GO:0016020">
    <property type="term" value="C:membrane"/>
    <property type="evidence" value="ECO:0007669"/>
    <property type="project" value="UniProtKB-SubCell"/>
</dbReference>
<evidence type="ECO:0000256" key="4">
    <source>
        <dbReference type="ARBA" id="ARBA00022741"/>
    </source>
</evidence>
<dbReference type="GO" id="GO:0005524">
    <property type="term" value="F:ATP binding"/>
    <property type="evidence" value="ECO:0007669"/>
    <property type="project" value="UniProtKB-KW"/>
</dbReference>
<evidence type="ECO:0000256" key="1">
    <source>
        <dbReference type="ARBA" id="ARBA00004141"/>
    </source>
</evidence>
<dbReference type="SMART" id="SM00382">
    <property type="entry name" value="AAA"/>
    <property type="match status" value="2"/>
</dbReference>
<feature type="compositionally biased region" description="Polar residues" evidence="8">
    <location>
        <begin position="780"/>
        <end position="803"/>
    </location>
</feature>
<dbReference type="FunFam" id="3.40.50.300:FF:001471">
    <property type="entry name" value="P-loop containing nucleoside triphosphate hydrolase protein"/>
    <property type="match status" value="1"/>
</dbReference>
<keyword evidence="4" id="KW-0547">Nucleotide-binding</keyword>
<dbReference type="GO" id="GO:0005737">
    <property type="term" value="C:cytoplasm"/>
    <property type="evidence" value="ECO:0007669"/>
    <property type="project" value="UniProtKB-ARBA"/>
</dbReference>
<feature type="transmembrane region" description="Helical" evidence="9">
    <location>
        <begin position="211"/>
        <end position="235"/>
    </location>
</feature>
<evidence type="ECO:0000259" key="10">
    <source>
        <dbReference type="PROSITE" id="PS50893"/>
    </source>
</evidence>
<feature type="transmembrane region" description="Helical" evidence="9">
    <location>
        <begin position="115"/>
        <end position="146"/>
    </location>
</feature>
<keyword evidence="13" id="KW-1185">Reference proteome</keyword>
<dbReference type="InterPro" id="IPR011527">
    <property type="entry name" value="ABC1_TM_dom"/>
</dbReference>
<dbReference type="PROSITE" id="PS00211">
    <property type="entry name" value="ABC_TRANSPORTER_1"/>
    <property type="match status" value="1"/>
</dbReference>
<dbReference type="FunFam" id="3.40.50.300:FF:000836">
    <property type="entry name" value="ABC transporter B family member 25"/>
    <property type="match status" value="1"/>
</dbReference>
<dbReference type="GO" id="GO:0016887">
    <property type="term" value="F:ATP hydrolysis activity"/>
    <property type="evidence" value="ECO:0007669"/>
    <property type="project" value="InterPro"/>
</dbReference>
<dbReference type="EMBL" id="KN838744">
    <property type="protein sequence ID" value="KIJ95751.1"/>
    <property type="molecule type" value="Genomic_DNA"/>
</dbReference>
<dbReference type="PANTHER" id="PTHR43394">
    <property type="entry name" value="ATP-DEPENDENT PERMEASE MDL1, MITOCHONDRIAL"/>
    <property type="match status" value="1"/>
</dbReference>
<dbReference type="InterPro" id="IPR036640">
    <property type="entry name" value="ABC1_TM_sf"/>
</dbReference>
<evidence type="ECO:0000256" key="7">
    <source>
        <dbReference type="ARBA" id="ARBA00023136"/>
    </source>
</evidence>
<feature type="domain" description="ABC transmembrane type-1" evidence="11">
    <location>
        <begin position="73"/>
        <end position="384"/>
    </location>
</feature>
<feature type="domain" description="ABC transporter" evidence="10">
    <location>
        <begin position="420"/>
        <end position="665"/>
    </location>
</feature>
<dbReference type="OrthoDB" id="6500128at2759"/>
<evidence type="ECO:0000256" key="9">
    <source>
        <dbReference type="SAM" id="Phobius"/>
    </source>
</evidence>
<dbReference type="InterPro" id="IPR003593">
    <property type="entry name" value="AAA+_ATPase"/>
</dbReference>
<accession>A0A0C9XDE7</accession>
<dbReference type="InterPro" id="IPR039421">
    <property type="entry name" value="Type_1_exporter"/>
</dbReference>
<sequence length="1457" mass="159277">MRRNTNLAVVTTDKLTHEHSTTPRSSIDSPNSNLKTHSTVPIPSTNVTSPTPSIRLLFSLLSRRYIICLLLPAILSSIVAGGIAPFMTFVIGQAFDVFARFPLTPNPPTQAKDNLLRGVGFAALELVGLAVGSLALSSVTSCLWIWTGEMNVMALRKAVYQSVTAKDMSWFDTHMGMSDGNKLTRTDENDGPIGAGGLMAKFTRETDDVRMATSLASGMLIQYLTTCLTCLVLAFTRSWALTLVILSAVPILMLIQGVSQGLASPLLASERQQSAIVATVIDRAVSAISTVKAFNAAPHEHSRADAAFHRLDRAAGKLSAVWGVTSALGQFVMMGMFVQGFWFGSKLVREDKISAGDVMAVFWACLIATSNMQMCIPQFILLAKGKFSMVSLLSLATSTPQSRNLRVLKKITPARCSGELVLHNVTFAYPSRPTIPVLSNVSIFLPANEITFIVGSSGSGKSTVAQLLLRMYNPQVGHITIDEQDVRFLDDGWMKAHLTGVSQSGVVILDGKSVFENVAAGVFDRRVHAVAKEEVEDACRAALIHEFVRDLPNGYDTLLGGGAGVVGLSGGQKQRLAIARARLRNPSVLILDEATSALDATSRTLVFEAIKRWRKNKTTIVITHDLSQITPNDFVYVLKAGQVVEQGYRYDLEVVDREEGGVGEFRKMMEAQRETGGFLPEKDCESDRGMDDLQDALDEETEKEWVGRVPDHLKHQSMAVRPLTFGAWMFEAVAELVAPSVPALPHPSSTQFPPTDNFTPILDHRRRPSSIDIPSPTSPQVAHTITSRRLSLQYSPTSPTSRTAFDEDAEEVFEKEKQAIEKSGVSARLGRGASSRNGREVVRARWDADKFAPLTNVKVQKRDKEAIVDSDEQCPSIWGVMRSIYPSVPRKPLIFFGLVTCCLSGAMTPIFSFLLSRLLFEVSIGAQDVSTINKFGGILVGIAAIDGILLGTKYFVMEICGMSWVTRIRSTALYNVIVQDKKWFDRPENAASRMVQVLVKDGEDARDLVAVVWGQCCVVFSMLCVGLVWAFIRGWQVTLVGVGLAPVFAACMAVQSRLVAKCEVRNKRAREEVAKGYYETLSNIRGIRCMAFEGVFRSHFDLATDKALTTGVRGAFVEGCTHGLASALIYLAEALLFYVGAVLIARGTYTYLQMIEVLNLVVFTVTIGSQLMAFTEKIAKSGQAASDFNRLLQLDITATDESKGVIRPELAGGIDFNNVHFFYPERPEVPVLRNLSLSIDDGECIAIVGPSGSGKSTLAALLQRLYEPTNGTITIGFNKLCDIEVNHLRDHVSVVSQHPNLFDATIAENIRYGNQAISDYDVRRAAKAAQVHDFILSLPQGYHTLVGENASLISGGQAQRLQIARALARPSRILILDECTSSLDGENQAKVLDTIREAKLGRTTVMVTHKLEVMMMCDRIVVVDDGEVKEQGTYDELMQRKGVFASLASGGEWVGEW</sequence>
<organism evidence="12 13">
    <name type="scientific">Laccaria amethystina LaAM-08-1</name>
    <dbReference type="NCBI Taxonomy" id="1095629"/>
    <lineage>
        <taxon>Eukaryota</taxon>
        <taxon>Fungi</taxon>
        <taxon>Dikarya</taxon>
        <taxon>Basidiomycota</taxon>
        <taxon>Agaricomycotina</taxon>
        <taxon>Agaricomycetes</taxon>
        <taxon>Agaricomycetidae</taxon>
        <taxon>Agaricales</taxon>
        <taxon>Agaricineae</taxon>
        <taxon>Hydnangiaceae</taxon>
        <taxon>Laccaria</taxon>
    </lineage>
</organism>
<evidence type="ECO:0000313" key="13">
    <source>
        <dbReference type="Proteomes" id="UP000054477"/>
    </source>
</evidence>
<feature type="transmembrane region" description="Helical" evidence="9">
    <location>
        <begin position="935"/>
        <end position="956"/>
    </location>
</feature>
<keyword evidence="7 9" id="KW-0472">Membrane</keyword>
<feature type="region of interest" description="Disordered" evidence="8">
    <location>
        <begin position="769"/>
        <end position="805"/>
    </location>
</feature>
<feature type="transmembrane region" description="Helical" evidence="9">
    <location>
        <begin position="1038"/>
        <end position="1060"/>
    </location>
</feature>
<evidence type="ECO:0000259" key="11">
    <source>
        <dbReference type="PROSITE" id="PS50929"/>
    </source>
</evidence>